<organism evidence="7">
    <name type="scientific">Palaemon carinicauda</name>
    <name type="common">Ridgetail white prawn</name>
    <name type="synonym">Exopalaemon carinicauda</name>
    <dbReference type="NCBI Taxonomy" id="392227"/>
    <lineage>
        <taxon>Eukaryota</taxon>
        <taxon>Metazoa</taxon>
        <taxon>Ecdysozoa</taxon>
        <taxon>Arthropoda</taxon>
        <taxon>Crustacea</taxon>
        <taxon>Multicrustacea</taxon>
        <taxon>Malacostraca</taxon>
        <taxon>Eumalacostraca</taxon>
        <taxon>Eucarida</taxon>
        <taxon>Decapoda</taxon>
        <taxon>Pleocyemata</taxon>
        <taxon>Caridea</taxon>
        <taxon>Palaemonoidea</taxon>
        <taxon>Palaemonidae</taxon>
        <taxon>Palaemon</taxon>
    </lineage>
</organism>
<gene>
    <name evidence="7" type="primary">Chi3</name>
</gene>
<feature type="chain" id="PRO_5034649585" evidence="5">
    <location>
        <begin position="20"/>
        <end position="384"/>
    </location>
</feature>
<dbReference type="GO" id="GO:0006032">
    <property type="term" value="P:chitin catabolic process"/>
    <property type="evidence" value="ECO:0007669"/>
    <property type="project" value="TreeGrafter"/>
</dbReference>
<reference evidence="7" key="1">
    <citation type="submission" date="2017-05" db="EMBL/GenBank/DDBJ databases">
        <title>A CRISPR/Cas9 mediated mutation in EcChi4 changes immune response to Vibrio and fungi in Exopalaemon carinicauda.</title>
        <authorList>
            <person name="Zhang J."/>
            <person name="Sun Y."/>
            <person name="Song F."/>
            <person name="Wang J."/>
            <person name="Xiang J."/>
        </authorList>
    </citation>
    <scope>NUCLEOTIDE SEQUENCE</scope>
</reference>
<dbReference type="PROSITE" id="PS01095">
    <property type="entry name" value="GH18_1"/>
    <property type="match status" value="1"/>
</dbReference>
<dbReference type="InterPro" id="IPR050314">
    <property type="entry name" value="Glycosyl_Hydrlase_18"/>
</dbReference>
<evidence type="ECO:0000256" key="5">
    <source>
        <dbReference type="SAM" id="SignalP"/>
    </source>
</evidence>
<evidence type="ECO:0000313" key="7">
    <source>
        <dbReference type="EMBL" id="AUM56955.1"/>
    </source>
</evidence>
<feature type="signal peptide" evidence="5">
    <location>
        <begin position="1"/>
        <end position="19"/>
    </location>
</feature>
<evidence type="ECO:0000256" key="2">
    <source>
        <dbReference type="ARBA" id="ARBA00023295"/>
    </source>
</evidence>
<keyword evidence="2 3" id="KW-0326">Glycosidase</keyword>
<dbReference type="GO" id="GO:0005975">
    <property type="term" value="P:carbohydrate metabolic process"/>
    <property type="evidence" value="ECO:0007669"/>
    <property type="project" value="InterPro"/>
</dbReference>
<dbReference type="PANTHER" id="PTHR11177:SF144">
    <property type="entry name" value="CHITINASE 5"/>
    <property type="match status" value="1"/>
</dbReference>
<dbReference type="InterPro" id="IPR001579">
    <property type="entry name" value="Glyco_hydro_18_chit_AS"/>
</dbReference>
<feature type="domain" description="GH18" evidence="6">
    <location>
        <begin position="28"/>
        <end position="373"/>
    </location>
</feature>
<dbReference type="GO" id="GO:0008061">
    <property type="term" value="F:chitin binding"/>
    <property type="evidence" value="ECO:0007669"/>
    <property type="project" value="InterPro"/>
</dbReference>
<keyword evidence="5" id="KW-0732">Signal</keyword>
<dbReference type="EMBL" id="MF173614">
    <property type="protein sequence ID" value="AUM56955.1"/>
    <property type="molecule type" value="mRNA"/>
</dbReference>
<dbReference type="GO" id="GO:0004568">
    <property type="term" value="F:chitinase activity"/>
    <property type="evidence" value="ECO:0007669"/>
    <property type="project" value="TreeGrafter"/>
</dbReference>
<evidence type="ECO:0000256" key="1">
    <source>
        <dbReference type="ARBA" id="ARBA00022801"/>
    </source>
</evidence>
<dbReference type="InterPro" id="IPR011583">
    <property type="entry name" value="Chitinase_II/V-like_cat"/>
</dbReference>
<dbReference type="AlphaFoldDB" id="A0A8D4G938"/>
<sequence>MSRIVYFLLVWVFIPGSISDEPGEVRPPRIVCYYTPGNPDIEDVPGDLCTNILYSFASLSTDTWELIPGNYKFDIEEGGYKRFIGLKEKFPNLKTDLSFGHENFKYLIRYEERRDKFVKSVVKLMSEHGFDGFDIDWEFPFLPIERENYPLMIEELRTAFNAEGRGWNLSIAVPSDVYLTDIGYDVPALCKSLHSVNFMGYDLRSEKEGFADVHSPLYRRPDLDVFIFYYSNVNDCIMKWVDNGCPRYKLMLGVPFYGRTFTLLDAARHNLHAPAKFGNAGWINYNEICRNILDEPGWVQEYDDVGLVPWAYRDLNWVGYEDTDSLMIKMNYIREQGFGGVMNWRINTDDYTGYCGQGTYPLLRTLNYGLENYTVPVNTSDTLP</sequence>
<evidence type="ECO:0000256" key="4">
    <source>
        <dbReference type="RuleBase" id="RU004453"/>
    </source>
</evidence>
<name>A0A8D4G938_PALCI</name>
<evidence type="ECO:0000256" key="3">
    <source>
        <dbReference type="RuleBase" id="RU000489"/>
    </source>
</evidence>
<dbReference type="PANTHER" id="PTHR11177">
    <property type="entry name" value="CHITINASE"/>
    <property type="match status" value="1"/>
</dbReference>
<protein>
    <submittedName>
        <fullName evidence="7">Chitinase 3</fullName>
    </submittedName>
</protein>
<accession>A0A8D4G938</accession>
<dbReference type="GO" id="GO:0005576">
    <property type="term" value="C:extracellular region"/>
    <property type="evidence" value="ECO:0007669"/>
    <property type="project" value="TreeGrafter"/>
</dbReference>
<proteinExistence type="evidence at transcript level"/>
<dbReference type="InterPro" id="IPR001223">
    <property type="entry name" value="Glyco_hydro18_cat"/>
</dbReference>
<keyword evidence="1 3" id="KW-0378">Hydrolase</keyword>
<dbReference type="Pfam" id="PF00704">
    <property type="entry name" value="Glyco_hydro_18"/>
    <property type="match status" value="1"/>
</dbReference>
<evidence type="ECO:0000259" key="6">
    <source>
        <dbReference type="PROSITE" id="PS51910"/>
    </source>
</evidence>
<comment type="similarity">
    <text evidence="4">Belongs to the glycosyl hydrolase 18 family.</text>
</comment>
<dbReference type="SMART" id="SM00636">
    <property type="entry name" value="Glyco_18"/>
    <property type="match status" value="1"/>
</dbReference>
<dbReference type="PROSITE" id="PS51910">
    <property type="entry name" value="GH18_2"/>
    <property type="match status" value="1"/>
</dbReference>